<accession>A0AAD9EXD3</accession>
<dbReference type="AlphaFoldDB" id="A0AAD9EXD3"/>
<protein>
    <submittedName>
        <fullName evidence="1">Cytochrome P450 4A24</fullName>
    </submittedName>
</protein>
<feature type="non-terminal residue" evidence="1">
    <location>
        <position position="1"/>
    </location>
</feature>
<dbReference type="EMBL" id="JASDAP010000027">
    <property type="protein sequence ID" value="KAK1877520.1"/>
    <property type="molecule type" value="Genomic_DNA"/>
</dbReference>
<dbReference type="Proteomes" id="UP001228049">
    <property type="component" value="Unassembled WGS sequence"/>
</dbReference>
<comment type="caution">
    <text evidence="1">The sequence shown here is derived from an EMBL/GenBank/DDBJ whole genome shotgun (WGS) entry which is preliminary data.</text>
</comment>
<sequence>DLAEVLSRWSIFSGEQKEHHVVYTHAAAALGATLFHATKEWLWMQLHTSHLPLLDDTLTQRNLCWKQTLDFVSQAEITHRSAGQKNGACPEATIVCQLNPVISWLECGLYCLQTAAWHDRRESDTHAMHCNTPPPPQTCLFLSVVTFSTDNMLR</sequence>
<name>A0AAD9EXD3_DISEL</name>
<reference evidence="1" key="1">
    <citation type="submission" date="2023-04" db="EMBL/GenBank/DDBJ databases">
        <title>Chromosome-level genome of Chaenocephalus aceratus.</title>
        <authorList>
            <person name="Park H."/>
        </authorList>
    </citation>
    <scope>NUCLEOTIDE SEQUENCE</scope>
    <source>
        <strain evidence="1">DE</strain>
        <tissue evidence="1">Muscle</tissue>
    </source>
</reference>
<proteinExistence type="predicted"/>
<feature type="non-terminal residue" evidence="1">
    <location>
        <position position="154"/>
    </location>
</feature>
<gene>
    <name evidence="1" type="ORF">KUDE01_002829</name>
</gene>
<organism evidence="1 2">
    <name type="scientific">Dissostichus eleginoides</name>
    <name type="common">Patagonian toothfish</name>
    <name type="synonym">Dissostichus amissus</name>
    <dbReference type="NCBI Taxonomy" id="100907"/>
    <lineage>
        <taxon>Eukaryota</taxon>
        <taxon>Metazoa</taxon>
        <taxon>Chordata</taxon>
        <taxon>Craniata</taxon>
        <taxon>Vertebrata</taxon>
        <taxon>Euteleostomi</taxon>
        <taxon>Actinopterygii</taxon>
        <taxon>Neopterygii</taxon>
        <taxon>Teleostei</taxon>
        <taxon>Neoteleostei</taxon>
        <taxon>Acanthomorphata</taxon>
        <taxon>Eupercaria</taxon>
        <taxon>Perciformes</taxon>
        <taxon>Notothenioidei</taxon>
        <taxon>Nototheniidae</taxon>
        <taxon>Dissostichus</taxon>
    </lineage>
</organism>
<evidence type="ECO:0000313" key="1">
    <source>
        <dbReference type="EMBL" id="KAK1877520.1"/>
    </source>
</evidence>
<keyword evidence="2" id="KW-1185">Reference proteome</keyword>
<evidence type="ECO:0000313" key="2">
    <source>
        <dbReference type="Proteomes" id="UP001228049"/>
    </source>
</evidence>